<dbReference type="PROSITE" id="PS51720">
    <property type="entry name" value="G_AIG1"/>
    <property type="match status" value="1"/>
</dbReference>
<evidence type="ECO:0000259" key="17">
    <source>
        <dbReference type="PROSITE" id="PS51720"/>
    </source>
</evidence>
<name>A0AAN9DJZ0_9TELE</name>
<dbReference type="Proteomes" id="UP001364617">
    <property type="component" value="Unassembled WGS sequence"/>
</dbReference>
<comment type="caution">
    <text evidence="18">The sequence shown here is derived from an EMBL/GenBank/DDBJ whole genome shotgun (WGS) entry which is preliminary data.</text>
</comment>
<feature type="region of interest" description="Disordered" evidence="16">
    <location>
        <begin position="1"/>
        <end position="37"/>
    </location>
</feature>
<dbReference type="PANTHER" id="PTHR10903">
    <property type="entry name" value="GTPASE, IMAP FAMILY MEMBER-RELATED"/>
    <property type="match status" value="1"/>
</dbReference>
<comment type="subcellular location">
    <subcellularLocation>
        <location evidence="3">Cytoplasm</location>
        <location evidence="3">Cytosol</location>
    </subcellularLocation>
    <subcellularLocation>
        <location evidence="2">Endoplasmic reticulum</location>
    </subcellularLocation>
    <subcellularLocation>
        <location evidence="4">Golgi apparatus</location>
    </subcellularLocation>
    <subcellularLocation>
        <location evidence="1">Mitochondrion</location>
    </subcellularLocation>
</comment>
<evidence type="ECO:0000256" key="14">
    <source>
        <dbReference type="ARBA" id="ARBA00073539"/>
    </source>
</evidence>
<dbReference type="Gene3D" id="3.40.50.300">
    <property type="entry name" value="P-loop containing nucleotide triphosphate hydrolases"/>
    <property type="match status" value="1"/>
</dbReference>
<evidence type="ECO:0000256" key="16">
    <source>
        <dbReference type="SAM" id="MobiDB-lite"/>
    </source>
</evidence>
<dbReference type="AlphaFoldDB" id="A0AAN9DJZ0"/>
<evidence type="ECO:0000256" key="10">
    <source>
        <dbReference type="ARBA" id="ARBA00023034"/>
    </source>
</evidence>
<dbReference type="InterPro" id="IPR027417">
    <property type="entry name" value="P-loop_NTPase"/>
</dbReference>
<keyword evidence="10" id="KW-0333">Golgi apparatus</keyword>
<dbReference type="Pfam" id="PF04548">
    <property type="entry name" value="AIG1"/>
    <property type="match status" value="1"/>
</dbReference>
<sequence length="338" mass="38368">MDSKTADEDIDESEEDGIDFEEDENDSSLDSSTGYATSEKLYENVQNVEETRLTASTNLQEELRIMLLGATGSGKSSTGNTILSCSAFKSDMQLSRVTQFCERASGNISGQPVAIIDTPGLNRIHHTEKEVTREILKSTSLYTPGPHVFLLVMPVGNLSNDDKSMHKLIESMFGESIWKYTIIVFTHGDRLEGKTANDVIAYSDKELRSFIHKCSGGFLFFNNKDTTNYEPVTELLKKVQTLVAINGKSCYTTSFYPASERKIKKKMEKVLEMRKDKIEQQERELMIHCKTEQEVERKKQELWRAEENNARKMAENPAKQKKMSMKLAKRCPDRKSSI</sequence>
<organism evidence="18 19">
    <name type="scientific">Phoxinus phoxinus</name>
    <name type="common">Eurasian minnow</name>
    <dbReference type="NCBI Taxonomy" id="58324"/>
    <lineage>
        <taxon>Eukaryota</taxon>
        <taxon>Metazoa</taxon>
        <taxon>Chordata</taxon>
        <taxon>Craniata</taxon>
        <taxon>Vertebrata</taxon>
        <taxon>Euteleostomi</taxon>
        <taxon>Actinopterygii</taxon>
        <taxon>Neopterygii</taxon>
        <taxon>Teleostei</taxon>
        <taxon>Ostariophysi</taxon>
        <taxon>Cypriniformes</taxon>
        <taxon>Leuciscidae</taxon>
        <taxon>Phoxininae</taxon>
        <taxon>Phoxinus</taxon>
    </lineage>
</organism>
<reference evidence="18 19" key="1">
    <citation type="submission" date="2024-02" db="EMBL/GenBank/DDBJ databases">
        <title>Chromosome-level genome assembly of the Eurasian Minnow (Phoxinus phoxinus).</title>
        <authorList>
            <person name="Oriowo T.O."/>
            <person name="Martin S."/>
            <person name="Stange M."/>
            <person name="Chrysostomakis Y."/>
            <person name="Brown T."/>
            <person name="Winkler S."/>
            <person name="Kukowka S."/>
            <person name="Myers E.W."/>
            <person name="Bohne A."/>
        </authorList>
    </citation>
    <scope>NUCLEOTIDE SEQUENCE [LARGE SCALE GENOMIC DNA]</scope>
    <source>
        <strain evidence="18">ZFMK-TIS-60720</strain>
        <tissue evidence="18">Whole Organism</tissue>
    </source>
</reference>
<proteinExistence type="inferred from homology"/>
<keyword evidence="8" id="KW-0547">Nucleotide-binding</keyword>
<evidence type="ECO:0000256" key="1">
    <source>
        <dbReference type="ARBA" id="ARBA00004173"/>
    </source>
</evidence>
<keyword evidence="6" id="KW-0963">Cytoplasm</keyword>
<dbReference type="GO" id="GO:0005525">
    <property type="term" value="F:GTP binding"/>
    <property type="evidence" value="ECO:0007669"/>
    <property type="project" value="UniProtKB-KW"/>
</dbReference>
<comment type="similarity">
    <text evidence="5">Belongs to the TRAFAC class TrmE-Era-EngA-EngB-Septin-like GTPase superfamily. AIG1/Toc34/Toc159-like paraseptin GTPase family. IAN subfamily.</text>
</comment>
<dbReference type="InterPro" id="IPR006703">
    <property type="entry name" value="G_AIG1"/>
</dbReference>
<feature type="region of interest" description="Disordered" evidence="16">
    <location>
        <begin position="307"/>
        <end position="338"/>
    </location>
</feature>
<evidence type="ECO:0000256" key="6">
    <source>
        <dbReference type="ARBA" id="ARBA00022490"/>
    </source>
</evidence>
<evidence type="ECO:0000256" key="9">
    <source>
        <dbReference type="ARBA" id="ARBA00022824"/>
    </source>
</evidence>
<keyword evidence="9" id="KW-0256">Endoplasmic reticulum</keyword>
<dbReference type="GO" id="GO:0005739">
    <property type="term" value="C:mitochondrion"/>
    <property type="evidence" value="ECO:0007669"/>
    <property type="project" value="UniProtKB-SubCell"/>
</dbReference>
<dbReference type="EMBL" id="JAYKXH010000002">
    <property type="protein sequence ID" value="KAK7175188.1"/>
    <property type="molecule type" value="Genomic_DNA"/>
</dbReference>
<evidence type="ECO:0000256" key="8">
    <source>
        <dbReference type="ARBA" id="ARBA00022741"/>
    </source>
</evidence>
<keyword evidence="19" id="KW-1185">Reference proteome</keyword>
<gene>
    <name evidence="18" type="ORF">R3I93_002175</name>
</gene>
<evidence type="ECO:0000256" key="4">
    <source>
        <dbReference type="ARBA" id="ARBA00004555"/>
    </source>
</evidence>
<dbReference type="FunFam" id="3.40.50.300:FF:000536">
    <property type="entry name" value="GTPase IMAP family member 8"/>
    <property type="match status" value="1"/>
</dbReference>
<dbReference type="SUPFAM" id="SSF52540">
    <property type="entry name" value="P-loop containing nucleoside triphosphate hydrolases"/>
    <property type="match status" value="1"/>
</dbReference>
<evidence type="ECO:0000256" key="2">
    <source>
        <dbReference type="ARBA" id="ARBA00004240"/>
    </source>
</evidence>
<evidence type="ECO:0000256" key="5">
    <source>
        <dbReference type="ARBA" id="ARBA00008535"/>
    </source>
</evidence>
<protein>
    <recommendedName>
        <fullName evidence="14">GTPase IMAP family member 8</fullName>
    </recommendedName>
    <alternativeName>
        <fullName evidence="15">Immune-associated nucleotide-binding protein 9</fullName>
    </alternativeName>
</protein>
<evidence type="ECO:0000256" key="7">
    <source>
        <dbReference type="ARBA" id="ARBA00022737"/>
    </source>
</evidence>
<dbReference type="GO" id="GO:0005794">
    <property type="term" value="C:Golgi apparatus"/>
    <property type="evidence" value="ECO:0007669"/>
    <property type="project" value="UniProtKB-SubCell"/>
</dbReference>
<dbReference type="GO" id="GO:0005783">
    <property type="term" value="C:endoplasmic reticulum"/>
    <property type="evidence" value="ECO:0007669"/>
    <property type="project" value="UniProtKB-SubCell"/>
</dbReference>
<evidence type="ECO:0000256" key="15">
    <source>
        <dbReference type="ARBA" id="ARBA00077278"/>
    </source>
</evidence>
<dbReference type="InterPro" id="IPR045058">
    <property type="entry name" value="GIMA/IAN/Toc"/>
</dbReference>
<evidence type="ECO:0000256" key="11">
    <source>
        <dbReference type="ARBA" id="ARBA00023128"/>
    </source>
</evidence>
<evidence type="ECO:0000313" key="19">
    <source>
        <dbReference type="Proteomes" id="UP001364617"/>
    </source>
</evidence>
<feature type="compositionally biased region" description="Acidic residues" evidence="16">
    <location>
        <begin position="8"/>
        <end position="27"/>
    </location>
</feature>
<keyword evidence="11" id="KW-0496">Mitochondrion</keyword>
<evidence type="ECO:0000313" key="18">
    <source>
        <dbReference type="EMBL" id="KAK7175188.1"/>
    </source>
</evidence>
<evidence type="ECO:0000256" key="13">
    <source>
        <dbReference type="ARBA" id="ARBA00056809"/>
    </source>
</evidence>
<evidence type="ECO:0000256" key="12">
    <source>
        <dbReference type="ARBA" id="ARBA00023134"/>
    </source>
</evidence>
<comment type="function">
    <text evidence="13">Exerts an anti-apoptotic effect in the immune system and is involved in responses to infections.</text>
</comment>
<keyword evidence="7" id="KW-0677">Repeat</keyword>
<accession>A0AAN9DJZ0</accession>
<dbReference type="GO" id="GO:0005829">
    <property type="term" value="C:cytosol"/>
    <property type="evidence" value="ECO:0007669"/>
    <property type="project" value="UniProtKB-SubCell"/>
</dbReference>
<keyword evidence="12" id="KW-0342">GTP-binding</keyword>
<feature type="compositionally biased region" description="Basic residues" evidence="16">
    <location>
        <begin position="319"/>
        <end position="329"/>
    </location>
</feature>
<dbReference type="PANTHER" id="PTHR10903:SF190">
    <property type="entry name" value="GTPASE IMAP FAMILY MEMBER 4-LIKE"/>
    <property type="match status" value="1"/>
</dbReference>
<feature type="domain" description="AIG1-type G" evidence="17">
    <location>
        <begin position="60"/>
        <end position="260"/>
    </location>
</feature>
<evidence type="ECO:0000256" key="3">
    <source>
        <dbReference type="ARBA" id="ARBA00004514"/>
    </source>
</evidence>